<dbReference type="Proteomes" id="UP000302163">
    <property type="component" value="Chromosome"/>
</dbReference>
<protein>
    <submittedName>
        <fullName evidence="2">AIPR family protein</fullName>
    </submittedName>
</protein>
<gene>
    <name evidence="2" type="ORF">FEM41_24095</name>
</gene>
<evidence type="ECO:0000259" key="1">
    <source>
        <dbReference type="Pfam" id="PF10592"/>
    </source>
</evidence>
<dbReference type="KEGG" id="izh:FEM41_24095"/>
<organism evidence="2 3">
    <name type="scientific">Jejubacter calystegiae</name>
    <dbReference type="NCBI Taxonomy" id="2579935"/>
    <lineage>
        <taxon>Bacteria</taxon>
        <taxon>Pseudomonadati</taxon>
        <taxon>Pseudomonadota</taxon>
        <taxon>Gammaproteobacteria</taxon>
        <taxon>Enterobacterales</taxon>
        <taxon>Enterobacteriaceae</taxon>
        <taxon>Jejubacter</taxon>
    </lineage>
</organism>
<keyword evidence="3" id="KW-1185">Reference proteome</keyword>
<dbReference type="EMBL" id="CP040428">
    <property type="protein sequence ID" value="QCT22501.1"/>
    <property type="molecule type" value="Genomic_DNA"/>
</dbReference>
<feature type="domain" description="Abortive phage infection protein C-terminal" evidence="1">
    <location>
        <begin position="269"/>
        <end position="503"/>
    </location>
</feature>
<evidence type="ECO:0000313" key="2">
    <source>
        <dbReference type="EMBL" id="QCT22501.1"/>
    </source>
</evidence>
<reference evidence="2 3" key="1">
    <citation type="submission" date="2019-05" db="EMBL/GenBank/DDBJ databases">
        <title>Complete genome sequence of Izhakiella calystegiae KSNA2, an endophyte isolated from beach morning glory (Calystegia soldanella).</title>
        <authorList>
            <person name="Jiang L."/>
            <person name="Jeong J.C."/>
            <person name="Kim C.Y."/>
            <person name="Kim D.H."/>
            <person name="Kim S.W."/>
            <person name="Lee j."/>
        </authorList>
    </citation>
    <scope>NUCLEOTIDE SEQUENCE [LARGE SCALE GENOMIC DNA]</scope>
    <source>
        <strain evidence="2 3">KSNA2</strain>
    </source>
</reference>
<evidence type="ECO:0000313" key="3">
    <source>
        <dbReference type="Proteomes" id="UP000302163"/>
    </source>
</evidence>
<proteinExistence type="predicted"/>
<sequence length="594" mass="66733">MTIVTDIPQNANSIPASATAGVQARRIGQKLLERFEAHIDPRECAVGSSQYNEKMTSRAIAAFAIQCYGVTDDIEAGNAVCDSSSDGGIDAIYVSHVEKKVICVQAKYNQSGNGTWSLNDFLRFKDACSYLQREEYHRFDERVSSISQDIAAALDSIDYKFYFVMAHTGKTGAANQILADMQTWQSELNDDACVNTSTMPSSDYPFQVHLFSAEDISSAIQGQSLSAINLEDVEMMEYGKVSEPYNAYFGVVTGEQVSEWWSTHGTQLFSKNIRNILGQTDVNDSIKKTVLDEPSNFWFYNNGITVLVREANAHRRNTSDNARGLFTFHNISIINGAQTVSSIGLIGKQHNLSDDYLRNIKLQARFIVTDDNDLVKNITRANNHQNRVLGRDFASQEHEQVRLNKDLIVEGYIYQLLRTNETQVTTEKTITIDEALNALVCANGTPSAVVTLKSQRGKFFENLEGSLYRSTFNSTVSGVTVINAVNFNRIIERKIHEKLSTINRQRDKKLYGILTHGNRYISAMMFKLDPSWKARTIASYDDDALHLKFNTLTSSTERYLTQNHDGAYLARLFTNVEKTTAAMSYIQQRHSINQ</sequence>
<dbReference type="RefSeq" id="WP_138099009.1">
    <property type="nucleotide sequence ID" value="NZ_CP040428.1"/>
</dbReference>
<accession>A0A4P8YNP6</accession>
<dbReference type="OrthoDB" id="9806213at2"/>
<name>A0A4P8YNP6_9ENTR</name>
<dbReference type="InterPro" id="IPR018891">
    <property type="entry name" value="AIPR_C"/>
</dbReference>
<dbReference type="AlphaFoldDB" id="A0A4P8YNP6"/>
<dbReference type="Pfam" id="PF10592">
    <property type="entry name" value="AIPR"/>
    <property type="match status" value="1"/>
</dbReference>